<organism evidence="1 2">
    <name type="scientific">Nonomuraea wenchangensis</name>
    <dbReference type="NCBI Taxonomy" id="568860"/>
    <lineage>
        <taxon>Bacteria</taxon>
        <taxon>Bacillati</taxon>
        <taxon>Actinomycetota</taxon>
        <taxon>Actinomycetes</taxon>
        <taxon>Streptosporangiales</taxon>
        <taxon>Streptosporangiaceae</taxon>
        <taxon>Nonomuraea</taxon>
    </lineage>
</organism>
<sequence>MVQDVAVHALISAFAGENVEARFVGPTTVSVSLPEIGDVPADVTTYTEHAGLLPPSEIPGFAAEFARGFVQGMRRHHAGARALAEASAVDIERLLAEDSLRIRLYTEQALADPPGLLAALATRPLAPGLVETVVMDLPDSIVPLNRSDLGHRTENEVFGAALRASIHREPHYVETQQLWGVPITHIGQTHRYVGAHAHVLTRHLRHAGLGALVSFPVPEYVLVHVIGDVHLVAAMETMQSLSRTHVEQGEHPLTPQVYWWRPGAHEDLPEEQALGSGLVPDLRPVEIEVDHEERSVTPRTAAAEELLTLWTHDV</sequence>
<accession>A0A1I0KL76</accession>
<dbReference type="Proteomes" id="UP000199361">
    <property type="component" value="Unassembled WGS sequence"/>
</dbReference>
<reference evidence="1 2" key="1">
    <citation type="submission" date="2016-10" db="EMBL/GenBank/DDBJ databases">
        <authorList>
            <person name="de Groot N.N."/>
        </authorList>
    </citation>
    <scope>NUCLEOTIDE SEQUENCE [LARGE SCALE GENOMIC DNA]</scope>
    <source>
        <strain evidence="1 2">CGMCC 4.5598</strain>
    </source>
</reference>
<evidence type="ECO:0000313" key="2">
    <source>
        <dbReference type="Proteomes" id="UP000199361"/>
    </source>
</evidence>
<proteinExistence type="predicted"/>
<protein>
    <submittedName>
        <fullName evidence="1">Uncharacterized protein</fullName>
    </submittedName>
</protein>
<gene>
    <name evidence="1" type="ORF">SAMN05421811_108206</name>
</gene>
<dbReference type="STRING" id="568860.SAMN05421811_108206"/>
<name>A0A1I0KL76_9ACTN</name>
<dbReference type="AlphaFoldDB" id="A0A1I0KL76"/>
<evidence type="ECO:0000313" key="1">
    <source>
        <dbReference type="EMBL" id="SEU25031.1"/>
    </source>
</evidence>
<dbReference type="EMBL" id="FOHX01000008">
    <property type="protein sequence ID" value="SEU25031.1"/>
    <property type="molecule type" value="Genomic_DNA"/>
</dbReference>
<dbReference type="OrthoDB" id="4076188at2"/>
<keyword evidence="2" id="KW-1185">Reference proteome</keyword>
<dbReference type="RefSeq" id="WP_091085846.1">
    <property type="nucleotide sequence ID" value="NZ_FOHX01000008.1"/>
</dbReference>